<reference evidence="1 2" key="1">
    <citation type="submission" date="2023-07" db="EMBL/GenBank/DDBJ databases">
        <title>Sorghum-associated microbial communities from plants grown in Nebraska, USA.</title>
        <authorList>
            <person name="Schachtman D."/>
        </authorList>
    </citation>
    <scope>NUCLEOTIDE SEQUENCE [LARGE SCALE GENOMIC DNA]</scope>
    <source>
        <strain evidence="1 2">CC258</strain>
    </source>
</reference>
<keyword evidence="2" id="KW-1185">Reference proteome</keyword>
<dbReference type="Proteomes" id="UP001267290">
    <property type="component" value="Unassembled WGS sequence"/>
</dbReference>
<dbReference type="EMBL" id="JAVDSB010000004">
    <property type="protein sequence ID" value="MDR6551910.1"/>
    <property type="molecule type" value="Genomic_DNA"/>
</dbReference>
<sequence length="105" mass="11606">MMISNGGYSEFSKKVKLFRKSDQDILYVIGNFGVGKTSAALEYVKENASNNDILYSALALPSTLKKFGINLLSNLSITFQKQMNADQIIQLVVIALKTHGIRCCL</sequence>
<evidence type="ECO:0000313" key="1">
    <source>
        <dbReference type="EMBL" id="MDR6551910.1"/>
    </source>
</evidence>
<proteinExistence type="predicted"/>
<comment type="caution">
    <text evidence="1">The sequence shown here is derived from an EMBL/GenBank/DDBJ whole genome shotgun (WGS) entry which is preliminary data.</text>
</comment>
<evidence type="ECO:0008006" key="3">
    <source>
        <dbReference type="Google" id="ProtNLM"/>
    </source>
</evidence>
<protein>
    <recommendedName>
        <fullName evidence="3">ATP-binding protein</fullName>
    </recommendedName>
</protein>
<gene>
    <name evidence="1" type="ORF">J2736_003099</name>
</gene>
<name>A0ABU1NWQ0_9BACL</name>
<accession>A0ABU1NWQ0</accession>
<evidence type="ECO:0000313" key="2">
    <source>
        <dbReference type="Proteomes" id="UP001267290"/>
    </source>
</evidence>
<organism evidence="1 2">
    <name type="scientific">Paenibacillus qinlingensis</name>
    <dbReference type="NCBI Taxonomy" id="1837343"/>
    <lineage>
        <taxon>Bacteria</taxon>
        <taxon>Bacillati</taxon>
        <taxon>Bacillota</taxon>
        <taxon>Bacilli</taxon>
        <taxon>Bacillales</taxon>
        <taxon>Paenibacillaceae</taxon>
        <taxon>Paenibacillus</taxon>
    </lineage>
</organism>